<feature type="region of interest" description="Disordered" evidence="1">
    <location>
        <begin position="1"/>
        <end position="78"/>
    </location>
</feature>
<comment type="caution">
    <text evidence="2">The sequence shown here is derived from an EMBL/GenBank/DDBJ whole genome shotgun (WGS) entry which is preliminary data.</text>
</comment>
<evidence type="ECO:0000313" key="2">
    <source>
        <dbReference type="EMBL" id="GAA4804622.1"/>
    </source>
</evidence>
<accession>A0ABP9C3U0</accession>
<sequence>MSPKPTPTPAPAPPLIRTRGHRRREPIGDDENRSGDDENRSGNGENRPGNGEGPPRPQDAMTLRTSGAALNGRRPSAP</sequence>
<keyword evidence="3" id="KW-1185">Reference proteome</keyword>
<protein>
    <submittedName>
        <fullName evidence="2">Uncharacterized protein</fullName>
    </submittedName>
</protein>
<gene>
    <name evidence="2" type="ORF">GCM10023220_37720</name>
</gene>
<feature type="compositionally biased region" description="Basic and acidic residues" evidence="1">
    <location>
        <begin position="25"/>
        <end position="40"/>
    </location>
</feature>
<dbReference type="Proteomes" id="UP001501265">
    <property type="component" value="Unassembled WGS sequence"/>
</dbReference>
<proteinExistence type="predicted"/>
<name>A0ABP9C3U0_9ACTN</name>
<reference evidence="3" key="1">
    <citation type="journal article" date="2019" name="Int. J. Syst. Evol. Microbiol.">
        <title>The Global Catalogue of Microorganisms (GCM) 10K type strain sequencing project: providing services to taxonomists for standard genome sequencing and annotation.</title>
        <authorList>
            <consortium name="The Broad Institute Genomics Platform"/>
            <consortium name="The Broad Institute Genome Sequencing Center for Infectious Disease"/>
            <person name="Wu L."/>
            <person name="Ma J."/>
        </authorList>
    </citation>
    <scope>NUCLEOTIDE SEQUENCE [LARGE SCALE GENOMIC DNA]</scope>
    <source>
        <strain evidence="3">JCM 18081</strain>
    </source>
</reference>
<evidence type="ECO:0000313" key="3">
    <source>
        <dbReference type="Proteomes" id="UP001501265"/>
    </source>
</evidence>
<organism evidence="2 3">
    <name type="scientific">Streptomyces ziwulingensis</name>
    <dbReference type="NCBI Taxonomy" id="1045501"/>
    <lineage>
        <taxon>Bacteria</taxon>
        <taxon>Bacillati</taxon>
        <taxon>Actinomycetota</taxon>
        <taxon>Actinomycetes</taxon>
        <taxon>Kitasatosporales</taxon>
        <taxon>Streptomycetaceae</taxon>
        <taxon>Streptomyces</taxon>
    </lineage>
</organism>
<evidence type="ECO:0000256" key="1">
    <source>
        <dbReference type="SAM" id="MobiDB-lite"/>
    </source>
</evidence>
<dbReference type="EMBL" id="BAABIG010000034">
    <property type="protein sequence ID" value="GAA4804622.1"/>
    <property type="molecule type" value="Genomic_DNA"/>
</dbReference>
<feature type="compositionally biased region" description="Pro residues" evidence="1">
    <location>
        <begin position="1"/>
        <end position="14"/>
    </location>
</feature>